<dbReference type="Pfam" id="PF00582">
    <property type="entry name" value="Usp"/>
    <property type="match status" value="1"/>
</dbReference>
<feature type="domain" description="UspA" evidence="2">
    <location>
        <begin position="15"/>
        <end position="150"/>
    </location>
</feature>
<name>A0A073CJP0_PLAA1</name>
<dbReference type="CDD" id="cd00293">
    <property type="entry name" value="USP-like"/>
    <property type="match status" value="1"/>
</dbReference>
<dbReference type="PANTHER" id="PTHR46268">
    <property type="entry name" value="STRESS RESPONSE PROTEIN NHAX"/>
    <property type="match status" value="1"/>
</dbReference>
<dbReference type="HOGENOM" id="CLU_049301_16_1_3"/>
<dbReference type="SUPFAM" id="SSF52402">
    <property type="entry name" value="Adenine nucleotide alpha hydrolases-like"/>
    <property type="match status" value="1"/>
</dbReference>
<evidence type="ECO:0000259" key="2">
    <source>
        <dbReference type="Pfam" id="PF00582"/>
    </source>
</evidence>
<proteinExistence type="inferred from homology"/>
<sequence length="152" mass="16792">MIFQLFRGDVFVLNTILVAVDDSLTAKFVIKALGQLQLQPTTNVIFCHVIPTVESDFDLVADRPRPSADEFPYGNLEKQLRVYQDQLDCETEIEIVAGDPAAEIIRLANIYKTDLIIIGNRGLTGVKRILEGSVSSQVVSEANCSVLVVKEI</sequence>
<dbReference type="PANTHER" id="PTHR46268:SF8">
    <property type="entry name" value="UNIVERSAL STRESS PROTEIN SLL1388"/>
    <property type="match status" value="1"/>
</dbReference>
<organism evidence="3 4">
    <name type="scientific">Planktothrix agardhii (strain NIVA-CYA 126/8)</name>
    <dbReference type="NCBI Taxonomy" id="388467"/>
    <lineage>
        <taxon>Bacteria</taxon>
        <taxon>Bacillati</taxon>
        <taxon>Cyanobacteriota</taxon>
        <taxon>Cyanophyceae</taxon>
        <taxon>Oscillatoriophycideae</taxon>
        <taxon>Oscillatoriales</taxon>
        <taxon>Microcoleaceae</taxon>
        <taxon>Planktothrix</taxon>
    </lineage>
</organism>
<dbReference type="InterPro" id="IPR014729">
    <property type="entry name" value="Rossmann-like_a/b/a_fold"/>
</dbReference>
<gene>
    <name evidence="3" type="ORF">A19Y_3783</name>
</gene>
<protein>
    <recommendedName>
        <fullName evidence="2">UspA domain-containing protein</fullName>
    </recommendedName>
</protein>
<dbReference type="Gene3D" id="3.40.50.620">
    <property type="entry name" value="HUPs"/>
    <property type="match status" value="1"/>
</dbReference>
<dbReference type="PATRIC" id="fig|388467.6.peg.3730"/>
<dbReference type="STRING" id="388467.A19Y_3783"/>
<keyword evidence="4" id="KW-1185">Reference proteome</keyword>
<evidence type="ECO:0000313" key="4">
    <source>
        <dbReference type="Proteomes" id="UP000027395"/>
    </source>
</evidence>
<comment type="similarity">
    <text evidence="1">Belongs to the universal stress protein A family.</text>
</comment>
<dbReference type="Proteomes" id="UP000027395">
    <property type="component" value="Chromosome"/>
</dbReference>
<reference evidence="3 4" key="1">
    <citation type="journal article" date="2014" name="Appl. Environ. Microbiol.">
        <title>Elucidation of insertion elements encoded on plasmids and in vitro construction of shuttle vectors from the toxic cyanobacterium Planktothrix.</title>
        <authorList>
            <person name="Christiansen G."/>
            <person name="Goesmann A."/>
            <person name="Kurmayer R."/>
        </authorList>
    </citation>
    <scope>NUCLEOTIDE SEQUENCE [LARGE SCALE GENOMIC DNA]</scope>
    <source>
        <strain evidence="3 4">NIVA-CYA 126/8</strain>
    </source>
</reference>
<dbReference type="InterPro" id="IPR006016">
    <property type="entry name" value="UspA"/>
</dbReference>
<accession>A0A073CJP0</accession>
<dbReference type="PRINTS" id="PR01438">
    <property type="entry name" value="UNVRSLSTRESS"/>
</dbReference>
<dbReference type="InterPro" id="IPR006015">
    <property type="entry name" value="Universal_stress_UspA"/>
</dbReference>
<dbReference type="eggNOG" id="COG0589">
    <property type="taxonomic scope" value="Bacteria"/>
</dbReference>
<dbReference type="EMBL" id="CM002803">
    <property type="protein sequence ID" value="KEI68519.1"/>
    <property type="molecule type" value="Genomic_DNA"/>
</dbReference>
<evidence type="ECO:0000256" key="1">
    <source>
        <dbReference type="ARBA" id="ARBA00008791"/>
    </source>
</evidence>
<evidence type="ECO:0000313" key="3">
    <source>
        <dbReference type="EMBL" id="KEI68519.1"/>
    </source>
</evidence>
<dbReference type="AlphaFoldDB" id="A0A073CJP0"/>